<dbReference type="SUPFAM" id="SSF55781">
    <property type="entry name" value="GAF domain-like"/>
    <property type="match status" value="1"/>
</dbReference>
<dbReference type="Gene3D" id="3.30.450.40">
    <property type="match status" value="1"/>
</dbReference>
<feature type="domain" description="IclR-ED" evidence="5">
    <location>
        <begin position="82"/>
        <end position="264"/>
    </location>
</feature>
<evidence type="ECO:0000259" key="5">
    <source>
        <dbReference type="PROSITE" id="PS51078"/>
    </source>
</evidence>
<dbReference type="Pfam" id="PF01614">
    <property type="entry name" value="IclR_C"/>
    <property type="match status" value="1"/>
</dbReference>
<evidence type="ECO:0000256" key="1">
    <source>
        <dbReference type="ARBA" id="ARBA00023015"/>
    </source>
</evidence>
<dbReference type="OrthoDB" id="6057486at2"/>
<dbReference type="AlphaFoldDB" id="A0A506UH45"/>
<reference evidence="6 7" key="1">
    <citation type="submission" date="2019-06" db="EMBL/GenBank/DDBJ databases">
        <authorList>
            <person name="Li M."/>
        </authorList>
    </citation>
    <scope>NUCLEOTIDE SEQUENCE [LARGE SCALE GENOMIC DNA]</scope>
    <source>
        <strain evidence="6 7">BGMRC2036</strain>
    </source>
</reference>
<evidence type="ECO:0000313" key="7">
    <source>
        <dbReference type="Proteomes" id="UP000318801"/>
    </source>
</evidence>
<accession>A0A506UH45</accession>
<evidence type="ECO:0000256" key="2">
    <source>
        <dbReference type="ARBA" id="ARBA00023125"/>
    </source>
</evidence>
<evidence type="ECO:0000256" key="3">
    <source>
        <dbReference type="ARBA" id="ARBA00023163"/>
    </source>
</evidence>
<dbReference type="Pfam" id="PF09339">
    <property type="entry name" value="HTH_IclR"/>
    <property type="match status" value="1"/>
</dbReference>
<dbReference type="Proteomes" id="UP000318801">
    <property type="component" value="Unassembled WGS sequence"/>
</dbReference>
<dbReference type="InterPro" id="IPR014757">
    <property type="entry name" value="Tscrpt_reg_IclR_C"/>
</dbReference>
<proteinExistence type="predicted"/>
<dbReference type="InterPro" id="IPR036388">
    <property type="entry name" value="WH-like_DNA-bd_sf"/>
</dbReference>
<feature type="domain" description="HTH iclR-type" evidence="4">
    <location>
        <begin position="19"/>
        <end position="81"/>
    </location>
</feature>
<dbReference type="PROSITE" id="PS51078">
    <property type="entry name" value="ICLR_ED"/>
    <property type="match status" value="1"/>
</dbReference>
<dbReference type="SUPFAM" id="SSF46785">
    <property type="entry name" value="Winged helix' DNA-binding domain"/>
    <property type="match status" value="1"/>
</dbReference>
<dbReference type="EMBL" id="VHLG01000002">
    <property type="protein sequence ID" value="TPW32237.1"/>
    <property type="molecule type" value="Genomic_DNA"/>
</dbReference>
<dbReference type="GO" id="GO:0003677">
    <property type="term" value="F:DNA binding"/>
    <property type="evidence" value="ECO:0007669"/>
    <property type="project" value="UniProtKB-KW"/>
</dbReference>
<keyword evidence="7" id="KW-1185">Reference proteome</keyword>
<protein>
    <submittedName>
        <fullName evidence="6">IclR family transcriptional regulator</fullName>
    </submittedName>
</protein>
<dbReference type="PANTHER" id="PTHR30136">
    <property type="entry name" value="HELIX-TURN-HELIX TRANSCRIPTIONAL REGULATOR, ICLR FAMILY"/>
    <property type="match status" value="1"/>
</dbReference>
<dbReference type="SMART" id="SM00346">
    <property type="entry name" value="HTH_ICLR"/>
    <property type="match status" value="1"/>
</dbReference>
<dbReference type="Gene3D" id="1.10.10.10">
    <property type="entry name" value="Winged helix-like DNA-binding domain superfamily/Winged helix DNA-binding domain"/>
    <property type="match status" value="1"/>
</dbReference>
<organism evidence="6 7">
    <name type="scientific">Martelella alba</name>
    <dbReference type="NCBI Taxonomy" id="2590451"/>
    <lineage>
        <taxon>Bacteria</taxon>
        <taxon>Pseudomonadati</taxon>
        <taxon>Pseudomonadota</taxon>
        <taxon>Alphaproteobacteria</taxon>
        <taxon>Hyphomicrobiales</taxon>
        <taxon>Aurantimonadaceae</taxon>
        <taxon>Martelella</taxon>
    </lineage>
</organism>
<dbReference type="PROSITE" id="PS51077">
    <property type="entry name" value="HTH_ICLR"/>
    <property type="match status" value="1"/>
</dbReference>
<dbReference type="InterPro" id="IPR029016">
    <property type="entry name" value="GAF-like_dom_sf"/>
</dbReference>
<dbReference type="RefSeq" id="WP_141147747.1">
    <property type="nucleotide sequence ID" value="NZ_VHLG01000002.1"/>
</dbReference>
<dbReference type="GO" id="GO:0045892">
    <property type="term" value="P:negative regulation of DNA-templated transcription"/>
    <property type="evidence" value="ECO:0007669"/>
    <property type="project" value="TreeGrafter"/>
</dbReference>
<dbReference type="InterPro" id="IPR005471">
    <property type="entry name" value="Tscrpt_reg_IclR_N"/>
</dbReference>
<evidence type="ECO:0000259" key="4">
    <source>
        <dbReference type="PROSITE" id="PS51077"/>
    </source>
</evidence>
<gene>
    <name evidence="6" type="ORF">FJU08_04300</name>
</gene>
<dbReference type="GO" id="GO:0003700">
    <property type="term" value="F:DNA-binding transcription factor activity"/>
    <property type="evidence" value="ECO:0007669"/>
    <property type="project" value="TreeGrafter"/>
</dbReference>
<keyword evidence="1" id="KW-0805">Transcription regulation</keyword>
<sequence length="273" mass="30012">MDEQGITDLPKSTTDLDANQSLSKALQIIKMLSATEGDIGVRELGRRLSIPPSVVHRLLATLKNHDFVEQDPRTMRYRVGFGLYGAGQSYLMQRTLADAALEELQQLSMKFQMSAYLGVLHDTEIVYFLSLPGAPMSVNPQPGRTVPIHTTALGKVILAGMDSDELEACVRRLDFRRHTDKTVTDIGHFLKEVETCRIAGYATCLEENLDGIFAVGVPVHDERGDVVAAISLGNSDGPEFHRLLEPIIAELHKAAGRISEKLGRPVRVRNGKG</sequence>
<dbReference type="InterPro" id="IPR050707">
    <property type="entry name" value="HTH_MetabolicPath_Reg"/>
</dbReference>
<keyword evidence="2" id="KW-0238">DNA-binding</keyword>
<keyword evidence="3" id="KW-0804">Transcription</keyword>
<dbReference type="PANTHER" id="PTHR30136:SF24">
    <property type="entry name" value="HTH-TYPE TRANSCRIPTIONAL REPRESSOR ALLR"/>
    <property type="match status" value="1"/>
</dbReference>
<name>A0A506UH45_9HYPH</name>
<evidence type="ECO:0000313" key="6">
    <source>
        <dbReference type="EMBL" id="TPW32237.1"/>
    </source>
</evidence>
<dbReference type="InterPro" id="IPR036390">
    <property type="entry name" value="WH_DNA-bd_sf"/>
</dbReference>
<comment type="caution">
    <text evidence="6">The sequence shown here is derived from an EMBL/GenBank/DDBJ whole genome shotgun (WGS) entry which is preliminary data.</text>
</comment>